<dbReference type="PANTHER" id="PTHR47199:SF2">
    <property type="entry name" value="PHOTOSYSTEM II STABILITY_ASSEMBLY FACTOR HCF136, CHLOROPLASTIC"/>
    <property type="match status" value="1"/>
</dbReference>
<keyword evidence="2" id="KW-0604">Photosystem II</keyword>
<feature type="signal peptide" evidence="3">
    <location>
        <begin position="1"/>
        <end position="21"/>
    </location>
</feature>
<evidence type="ECO:0000313" key="6">
    <source>
        <dbReference type="Proteomes" id="UP000295741"/>
    </source>
</evidence>
<evidence type="ECO:0000256" key="2">
    <source>
        <dbReference type="ARBA" id="ARBA00023276"/>
    </source>
</evidence>
<dbReference type="Gene3D" id="2.130.10.10">
    <property type="entry name" value="YVTN repeat-like/Quinoprotein amine dehydrogenase"/>
    <property type="match status" value="1"/>
</dbReference>
<feature type="chain" id="PRO_5020537098" evidence="3">
    <location>
        <begin position="22"/>
        <end position="363"/>
    </location>
</feature>
<dbReference type="InterPro" id="IPR028203">
    <property type="entry name" value="PSII_CF48-like_dom"/>
</dbReference>
<dbReference type="SUPFAM" id="SSF110296">
    <property type="entry name" value="Oligoxyloglucan reducing end-specific cellobiohydrolase"/>
    <property type="match status" value="1"/>
</dbReference>
<sequence>MRFYKIIIGLGLVLISFTAFAQTSPVTILDGGKRISYRGLSVVNDKVFWVSGSNGTVVRSLDGGNTLETIPVQGYEKRDFRDIEAIDAETAIIMAIAEPAVILKTKDGGKNWTKVFEDTTKGMFLDAMDMRINAYQGKKKQNASTATPTLMVVGDPIHGKLFVAMSFDAGDTWQVMPKPESKDDVRWVNDTEAMFASSGTNVKLTSWNDASPTLLVTGGSKARLKDLTLHNFNDSLALMQGGTSTGANSIDVYNPTKSAVIVGGDFAKDSIGANNCVLVSFATGKPVYSVPNTMPHGYRSCVIYLDANTLVACGTSGIDISKDGGKNWQLISRESFHVVQKARNGKAIFMAGGGGRIAKLILP</sequence>
<dbReference type="RefSeq" id="WP_133472661.1">
    <property type="nucleotide sequence ID" value="NZ_SNWP01000010.1"/>
</dbReference>
<reference evidence="5 6" key="1">
    <citation type="submission" date="2019-03" db="EMBL/GenBank/DDBJ databases">
        <title>Genomic Encyclopedia of Archaeal and Bacterial Type Strains, Phase II (KMG-II): from individual species to whole genera.</title>
        <authorList>
            <person name="Goeker M."/>
        </authorList>
    </citation>
    <scope>NUCLEOTIDE SEQUENCE [LARGE SCALE GENOMIC DNA]</scope>
    <source>
        <strain evidence="5 6">DSM 28323</strain>
    </source>
</reference>
<protein>
    <submittedName>
        <fullName evidence="5">Photosynthesis system II assembly factor YCF48-like protein</fullName>
    </submittedName>
</protein>
<dbReference type="AlphaFoldDB" id="A0A4R6J1G4"/>
<keyword evidence="3" id="KW-0732">Signal</keyword>
<dbReference type="InterPro" id="IPR036278">
    <property type="entry name" value="Sialidase_sf"/>
</dbReference>
<evidence type="ECO:0000256" key="3">
    <source>
        <dbReference type="SAM" id="SignalP"/>
    </source>
</evidence>
<dbReference type="SUPFAM" id="SSF50939">
    <property type="entry name" value="Sialidases"/>
    <property type="match status" value="1"/>
</dbReference>
<dbReference type="PANTHER" id="PTHR47199">
    <property type="entry name" value="PHOTOSYSTEM II STABILITY/ASSEMBLY FACTOR HCF136, CHLOROPLASTIC"/>
    <property type="match status" value="1"/>
</dbReference>
<keyword evidence="6" id="KW-1185">Reference proteome</keyword>
<dbReference type="EMBL" id="SNWP01000010">
    <property type="protein sequence ID" value="TDO28096.1"/>
    <property type="molecule type" value="Genomic_DNA"/>
</dbReference>
<evidence type="ECO:0000259" key="4">
    <source>
        <dbReference type="Pfam" id="PF14870"/>
    </source>
</evidence>
<evidence type="ECO:0000256" key="1">
    <source>
        <dbReference type="ARBA" id="ARBA00022531"/>
    </source>
</evidence>
<comment type="caution">
    <text evidence="5">The sequence shown here is derived from an EMBL/GenBank/DDBJ whole genome shotgun (WGS) entry which is preliminary data.</text>
</comment>
<organism evidence="5 6">
    <name type="scientific">Sediminibacterium goheungense</name>
    <dbReference type="NCBI Taxonomy" id="1086393"/>
    <lineage>
        <taxon>Bacteria</taxon>
        <taxon>Pseudomonadati</taxon>
        <taxon>Bacteroidota</taxon>
        <taxon>Chitinophagia</taxon>
        <taxon>Chitinophagales</taxon>
        <taxon>Chitinophagaceae</taxon>
        <taxon>Sediminibacterium</taxon>
    </lineage>
</organism>
<dbReference type="Pfam" id="PF14870">
    <property type="entry name" value="PSII_BNR"/>
    <property type="match status" value="1"/>
</dbReference>
<dbReference type="OrthoDB" id="9813892at2"/>
<dbReference type="InterPro" id="IPR015943">
    <property type="entry name" value="WD40/YVTN_repeat-like_dom_sf"/>
</dbReference>
<feature type="domain" description="Photosynthesis system II assembly factor Ycf48/Hcf136-like" evidence="4">
    <location>
        <begin position="43"/>
        <end position="115"/>
    </location>
</feature>
<dbReference type="GO" id="GO:0015979">
    <property type="term" value="P:photosynthesis"/>
    <property type="evidence" value="ECO:0007669"/>
    <property type="project" value="UniProtKB-KW"/>
</dbReference>
<accession>A0A4R6J1G4</accession>
<name>A0A4R6J1G4_9BACT</name>
<gene>
    <name evidence="5" type="ORF">BC659_0155</name>
</gene>
<evidence type="ECO:0000313" key="5">
    <source>
        <dbReference type="EMBL" id="TDO28096.1"/>
    </source>
</evidence>
<dbReference type="Proteomes" id="UP000295741">
    <property type="component" value="Unassembled WGS sequence"/>
</dbReference>
<proteinExistence type="predicted"/>
<keyword evidence="1" id="KW-0602">Photosynthesis</keyword>
<dbReference type="GO" id="GO:0009523">
    <property type="term" value="C:photosystem II"/>
    <property type="evidence" value="ECO:0007669"/>
    <property type="project" value="UniProtKB-KW"/>
</dbReference>